<feature type="compositionally biased region" description="Polar residues" evidence="1">
    <location>
        <begin position="104"/>
        <end position="116"/>
    </location>
</feature>
<feature type="compositionally biased region" description="Polar residues" evidence="1">
    <location>
        <begin position="484"/>
        <end position="493"/>
    </location>
</feature>
<sequence length="505" mass="57299">MSIVATMGLSAARFGCVSPQKDSTVVSNRPNMNLVTEDYSHIATPCKSNSNHDGLRRRRQYLRRTVRGVINSRIVGSVPVLDGVHERLGISRAIPIGPRKSFASKGSRSLPQSTITPSPPSRSAVELRTKSSFATANDDWDADKLLQMSDVARIALKAGTLPRPDVKMLNGLLEDFLADENNPEKVVSLSVISHARLDKLLKVLTDEGFFLPAVDEAFEEVHQKAHVLQRKWQRRFLASYFELDDARVGGMRARRLHDMSLCAEDGQGQNWSIDKRNPIDGMEGSLSFEPGAWWVNLCAAFRDGIVGSPIETVTKGHYGVTALPMMTGTEVISEDGIVKLIRRGELKDTYPRLLSHVGRVVRVLRGHGLRSQHAPLAGVRYDGLYRIKKYGQKLCLEKETYQLELTLERVPAQRSMEELQRIPMPSELDDWQIYMELLAKDIRERKGDVAYSEWKVREEQEEREQEEWRRWTDFRRQHSQLGWSKSKKNSTLVGETYSCEQEKKS</sequence>
<dbReference type="InterPro" id="IPR015947">
    <property type="entry name" value="PUA-like_sf"/>
</dbReference>
<keyword evidence="3" id="KW-1185">Reference proteome</keyword>
<evidence type="ECO:0000256" key="1">
    <source>
        <dbReference type="SAM" id="MobiDB-lite"/>
    </source>
</evidence>
<feature type="region of interest" description="Disordered" evidence="1">
    <location>
        <begin position="101"/>
        <end position="123"/>
    </location>
</feature>
<organism evidence="2 3">
    <name type="scientific">Coleophoma crateriformis</name>
    <dbReference type="NCBI Taxonomy" id="565419"/>
    <lineage>
        <taxon>Eukaryota</taxon>
        <taxon>Fungi</taxon>
        <taxon>Dikarya</taxon>
        <taxon>Ascomycota</taxon>
        <taxon>Pezizomycotina</taxon>
        <taxon>Leotiomycetes</taxon>
        <taxon>Helotiales</taxon>
        <taxon>Dermateaceae</taxon>
        <taxon>Coleophoma</taxon>
    </lineage>
</organism>
<accession>A0A3D8R7X6</accession>
<name>A0A3D8R7X6_9HELO</name>
<dbReference type="OrthoDB" id="3244603at2759"/>
<dbReference type="AlphaFoldDB" id="A0A3D8R7X6"/>
<dbReference type="EMBL" id="PDLN01000012">
    <property type="protein sequence ID" value="RDW70149.1"/>
    <property type="molecule type" value="Genomic_DNA"/>
</dbReference>
<proteinExistence type="predicted"/>
<reference evidence="2 3" key="1">
    <citation type="journal article" date="2018" name="IMA Fungus">
        <title>IMA Genome-F 9: Draft genome sequence of Annulohypoxylon stygium, Aspergillus mulundensis, Berkeleyomyces basicola (syn. Thielaviopsis basicola), Ceratocystis smalleyi, two Cercospora beticola strains, Coleophoma cylindrospora, Fusarium fracticaudum, Phialophora cf. hyalina, and Morchella septimelata.</title>
        <authorList>
            <person name="Wingfield B.D."/>
            <person name="Bills G.F."/>
            <person name="Dong Y."/>
            <person name="Huang W."/>
            <person name="Nel W.J."/>
            <person name="Swalarsk-Parry B.S."/>
            <person name="Vaghefi N."/>
            <person name="Wilken P.M."/>
            <person name="An Z."/>
            <person name="de Beer Z.W."/>
            <person name="De Vos L."/>
            <person name="Chen L."/>
            <person name="Duong T.A."/>
            <person name="Gao Y."/>
            <person name="Hammerbacher A."/>
            <person name="Kikkert J.R."/>
            <person name="Li Y."/>
            <person name="Li H."/>
            <person name="Li K."/>
            <person name="Li Q."/>
            <person name="Liu X."/>
            <person name="Ma X."/>
            <person name="Naidoo K."/>
            <person name="Pethybridge S.J."/>
            <person name="Sun J."/>
            <person name="Steenkamp E.T."/>
            <person name="van der Nest M.A."/>
            <person name="van Wyk S."/>
            <person name="Wingfield M.J."/>
            <person name="Xiong C."/>
            <person name="Yue Q."/>
            <person name="Zhang X."/>
        </authorList>
    </citation>
    <scope>NUCLEOTIDE SEQUENCE [LARGE SCALE GENOMIC DNA]</scope>
    <source>
        <strain evidence="2 3">BP5796</strain>
    </source>
</reference>
<protein>
    <submittedName>
        <fullName evidence="2">Uncharacterized protein</fullName>
    </submittedName>
</protein>
<evidence type="ECO:0000313" key="2">
    <source>
        <dbReference type="EMBL" id="RDW70149.1"/>
    </source>
</evidence>
<dbReference type="Proteomes" id="UP000256328">
    <property type="component" value="Unassembled WGS sequence"/>
</dbReference>
<dbReference type="InterPro" id="IPR036987">
    <property type="entry name" value="SRA-YDG_sf"/>
</dbReference>
<comment type="caution">
    <text evidence="2">The sequence shown here is derived from an EMBL/GenBank/DDBJ whole genome shotgun (WGS) entry which is preliminary data.</text>
</comment>
<dbReference type="SUPFAM" id="SSF88697">
    <property type="entry name" value="PUA domain-like"/>
    <property type="match status" value="1"/>
</dbReference>
<feature type="region of interest" description="Disordered" evidence="1">
    <location>
        <begin position="484"/>
        <end position="505"/>
    </location>
</feature>
<evidence type="ECO:0000313" key="3">
    <source>
        <dbReference type="Proteomes" id="UP000256328"/>
    </source>
</evidence>
<dbReference type="Gene3D" id="2.30.280.10">
    <property type="entry name" value="SRA-YDG"/>
    <property type="match status" value="1"/>
</dbReference>
<gene>
    <name evidence="2" type="ORF">BP5796_08546</name>
</gene>